<dbReference type="AlphaFoldDB" id="A0A1U9KFT0"/>
<evidence type="ECO:0000313" key="2">
    <source>
        <dbReference type="EMBL" id="AQS84664.1"/>
    </source>
</evidence>
<proteinExistence type="predicted"/>
<dbReference type="SUPFAM" id="SSF53756">
    <property type="entry name" value="UDP-Glycosyltransferase/glycogen phosphorylase"/>
    <property type="match status" value="1"/>
</dbReference>
<dbReference type="OrthoDB" id="9807209at2"/>
<dbReference type="Proteomes" id="UP000188937">
    <property type="component" value="Chromosome"/>
</dbReference>
<evidence type="ECO:0000313" key="3">
    <source>
        <dbReference type="Proteomes" id="UP000188937"/>
    </source>
</evidence>
<dbReference type="PANTHER" id="PTHR12526:SF584">
    <property type="entry name" value="GLYCOSYLTRANSFERASE"/>
    <property type="match status" value="1"/>
</dbReference>
<dbReference type="KEGG" id="aace:A0U92_07585"/>
<dbReference type="Pfam" id="PF13692">
    <property type="entry name" value="Glyco_trans_1_4"/>
    <property type="match status" value="1"/>
</dbReference>
<dbReference type="Gene3D" id="3.40.50.2000">
    <property type="entry name" value="Glycogen Phosphorylase B"/>
    <property type="match status" value="1"/>
</dbReference>
<dbReference type="EMBL" id="CP014692">
    <property type="protein sequence ID" value="AQS84664.1"/>
    <property type="molecule type" value="Genomic_DNA"/>
</dbReference>
<name>A0A1U9KFT0_ACEAC</name>
<dbReference type="CDD" id="cd03801">
    <property type="entry name" value="GT4_PimA-like"/>
    <property type="match status" value="1"/>
</dbReference>
<evidence type="ECO:0008006" key="4">
    <source>
        <dbReference type="Google" id="ProtNLM"/>
    </source>
</evidence>
<gene>
    <name evidence="2" type="ORF">A0U92_07585</name>
</gene>
<dbReference type="RefSeq" id="WP_077812703.1">
    <property type="nucleotide sequence ID" value="NZ_CP014692.1"/>
</dbReference>
<feature type="region of interest" description="Disordered" evidence="1">
    <location>
        <begin position="258"/>
        <end position="283"/>
    </location>
</feature>
<dbReference type="PANTHER" id="PTHR12526">
    <property type="entry name" value="GLYCOSYLTRANSFERASE"/>
    <property type="match status" value="1"/>
</dbReference>
<reference evidence="2 3" key="1">
    <citation type="submission" date="2016-03" db="EMBL/GenBank/DDBJ databases">
        <title>Acetic acid bacteria sequencing.</title>
        <authorList>
            <person name="Brandt J."/>
            <person name="Jakob F."/>
            <person name="Vogel R.F."/>
        </authorList>
    </citation>
    <scope>NUCLEOTIDE SEQUENCE [LARGE SCALE GENOMIC DNA]</scope>
    <source>
        <strain evidence="2 3">TMW2.1153</strain>
    </source>
</reference>
<feature type="compositionally biased region" description="Basic and acidic residues" evidence="1">
    <location>
        <begin position="263"/>
        <end position="283"/>
    </location>
</feature>
<organism evidence="2 3">
    <name type="scientific">Acetobacter aceti</name>
    <dbReference type="NCBI Taxonomy" id="435"/>
    <lineage>
        <taxon>Bacteria</taxon>
        <taxon>Pseudomonadati</taxon>
        <taxon>Pseudomonadota</taxon>
        <taxon>Alphaproteobacteria</taxon>
        <taxon>Acetobacterales</taxon>
        <taxon>Acetobacteraceae</taxon>
        <taxon>Acetobacter</taxon>
        <taxon>Acetobacter subgen. Acetobacter</taxon>
    </lineage>
</organism>
<accession>A0A1U9KFT0</accession>
<sequence>MSVSEKSAVIAASAFAGFVDVISHTPGKGWTVAGWARNLADPSLRYKVGIVCHGNQIADTMADRFREDLIIPGSADGHHAFSILIPDDAVPAATISSFNVLLLPDRLPLPFVEHLAGTIPATMRASIDIVGRDRIAGWLRSDTHPDMRLSVAIMVDDALQHRMLANQFRPDLRDNGLSDGRYGFDIMLSPPLSLDSDHVVSVLCAETNTPLPGSPLYFPASRRFNETFRQHVRQTLQGIATARQREAALEFLADQTHQLRGQQGREDSRKAATEHHRLAQRRKEAEPGVTALRILFVDDRAPDPTRDAGSSAILSHMQAAQALDYEVSFIASVMEPGVAAIRELEKQDFSCWHAPAYPTVESLLRTQTNSFDAIYFHRLSNAGRYLDLARLYMPGARLISSVADLAWLRLERQAIAENRPELRTASGQEKVREHMATWASHSVITHSPVEADLLAAAVPTASIHVVPWHLSLKEPPLPFERRNGVAFIAHYGHAPNIDAAKWLVGDILPLLREKAPDIEILLVGSAMPDLIIQMGEIPGVRVLGHVADLDSFLRSVRLTIAPLRFGAGIKSKVLESWSAGIPCIATPIATEGMNLPQELLSSVTSSAAGLAQLTAGLYHDPEKAASLAKAGREYIRIRHSAERVRSALDRSLGLMRAT</sequence>
<keyword evidence="3" id="KW-1185">Reference proteome</keyword>
<evidence type="ECO:0000256" key="1">
    <source>
        <dbReference type="SAM" id="MobiDB-lite"/>
    </source>
</evidence>
<protein>
    <recommendedName>
        <fullName evidence="4">Glycosyl transferase</fullName>
    </recommendedName>
</protein>
<dbReference type="eggNOG" id="COG0438">
    <property type="taxonomic scope" value="Bacteria"/>
</dbReference>